<keyword evidence="2" id="KW-1185">Reference proteome</keyword>
<reference evidence="1 2" key="1">
    <citation type="submission" date="2023-05" db="EMBL/GenBank/DDBJ databases">
        <title>Flavobacterium sedimenti sp. nov., isolated from the sediment.</title>
        <authorList>
            <person name="Wu N."/>
        </authorList>
    </citation>
    <scope>NUCLEOTIDE SEQUENCE [LARGE SCALE GENOMIC DNA]</scope>
    <source>
        <strain evidence="1 2">YZ-48</strain>
    </source>
</reference>
<gene>
    <name evidence="1" type="ORF">QHT84_14110</name>
</gene>
<dbReference type="InterPro" id="IPR026341">
    <property type="entry name" value="T9SS_type_B"/>
</dbReference>
<comment type="caution">
    <text evidence="1">The sequence shown here is derived from an EMBL/GenBank/DDBJ whole genome shotgun (WGS) entry which is preliminary data.</text>
</comment>
<evidence type="ECO:0000313" key="2">
    <source>
        <dbReference type="Proteomes" id="UP001230035"/>
    </source>
</evidence>
<feature type="non-terminal residue" evidence="1">
    <location>
        <position position="1"/>
    </location>
</feature>
<sequence length="1033" mass="111709">LTDVTFHTTLADAQNDANAITSETSYVNQTIWTQTLYVRVETIATGCFDIVALNLVVNPLPNVTQPAYPQYTLCDYNAPIGYEVFDLNSQIANILLGQSNMTVTFYPSLAAAQAQAPGTSINELYPTLQYTNAAIYVQTLGIVITNDATGCQSISTMDIRVVPLPTPIPPTQPYTICDGDQDGFSCDFDLNSLTTDLLQGALYNISYHETMTDAELGNNPIDLTTNYCNINPFIQIIYFRAVDPLTGCWSVIPIVLNVNPAPVAPVNLADITVCDYDNNTQNGQFLVNLTIRTNDVLAQQPLAASNYTVTYHDSLLNAQNDLAINPATSYYATNGQTIWVRVEDNTTGCYNIGTFLVVINAPLLLTTPAPLSLCDNDATPNNQFTEFDLTVKDAEISQNLNASGYTVTYYPSLTDAQNGTNVITTPTAYTNTTAAVQTLGVVVTTPAPASCQSITTLDIRVLPVPTPNTNPAPLAPQCDNNNPGDMMEVFDLTVNAAYIANGDPNVTLHYYHNVADALVPQNEILNPGAALVAGPKIIIRVENTRVDYLGNNCFVLVEQPLTVNPLPTVIQPLDPYRMCDDDTDGIADFDLNNPLLAPAILGATQNPSDFTITYYFTAADAATGTSPLISPYTNVIPDSQDIYIRVVNNATGCVNATGILNLAVEEYATATGPVVVPPQCDDYNDPYDGVYQLDLTQYEASILNGQDPTIFLVSYYHTQADAIAGTNAIPLAEAQAYITQADTDQIWVKVENSSNTITPVCYALTTIDITIVRYPQPVLSTPNGVTTICVDFTTGIVIRPITIDSGIANPADYTFQWNEVVGGVSTPIPGETGPTLTIDQALASGVDATYTVDVTTVSPTQCTTTSDPITIIQSGPAVPQAGTIGYTISNGFSDNQIITVLVEGYGTYEYSLDDGPRQSSNVFEGVSLLPHTIHVWDTEGGLAYSCDELVIENVQLIDYPHYFTPNGDGFHDTWNVKGLFNYANQTKIYIFDRYGKLLKQISSAGDGWDGTYNGVPLPSTDYWFTVDYPEQGV</sequence>
<dbReference type="RefSeq" id="WP_283240215.1">
    <property type="nucleotide sequence ID" value="NZ_JASGBP010000019.1"/>
</dbReference>
<accession>A0ABT6XTX7</accession>
<dbReference type="EMBL" id="JASGBP010000019">
    <property type="protein sequence ID" value="MDI9258551.1"/>
    <property type="molecule type" value="Genomic_DNA"/>
</dbReference>
<name>A0ABT6XTX7_9FLAO</name>
<protein>
    <submittedName>
        <fullName evidence="1">T9SS type B sorting domain-containing protein</fullName>
    </submittedName>
</protein>
<proteinExistence type="predicted"/>
<evidence type="ECO:0000313" key="1">
    <source>
        <dbReference type="EMBL" id="MDI9258551.1"/>
    </source>
</evidence>
<feature type="non-terminal residue" evidence="1">
    <location>
        <position position="1033"/>
    </location>
</feature>
<dbReference type="NCBIfam" id="TIGR04131">
    <property type="entry name" value="Bac_Flav_CTERM"/>
    <property type="match status" value="1"/>
</dbReference>
<dbReference type="Pfam" id="PF13585">
    <property type="entry name" value="CHU_C"/>
    <property type="match status" value="1"/>
</dbReference>
<organism evidence="1 2">
    <name type="scientific">Flavobacterium sedimenticola</name>
    <dbReference type="NCBI Taxonomy" id="3043286"/>
    <lineage>
        <taxon>Bacteria</taxon>
        <taxon>Pseudomonadati</taxon>
        <taxon>Bacteroidota</taxon>
        <taxon>Flavobacteriia</taxon>
        <taxon>Flavobacteriales</taxon>
        <taxon>Flavobacteriaceae</taxon>
        <taxon>Flavobacterium</taxon>
    </lineage>
</organism>
<dbReference type="Proteomes" id="UP001230035">
    <property type="component" value="Unassembled WGS sequence"/>
</dbReference>